<dbReference type="SUPFAM" id="SSF51182">
    <property type="entry name" value="RmlC-like cupins"/>
    <property type="match status" value="1"/>
</dbReference>
<comment type="similarity">
    <text evidence="2">Belongs to the mannose-6-phosphate isomerase type 1 family.</text>
</comment>
<keyword evidence="4 8" id="KW-0479">Metal-binding</keyword>
<dbReference type="NCBIfam" id="TIGR00218">
    <property type="entry name" value="manA"/>
    <property type="match status" value="1"/>
</dbReference>
<dbReference type="Gene3D" id="1.10.441.10">
    <property type="entry name" value="Phosphomannose Isomerase, domain 2"/>
    <property type="match status" value="1"/>
</dbReference>
<dbReference type="EMBL" id="SHKY01000001">
    <property type="protein sequence ID" value="RZU52192.1"/>
    <property type="molecule type" value="Genomic_DNA"/>
</dbReference>
<dbReference type="Gene3D" id="2.60.120.10">
    <property type="entry name" value="Jelly Rolls"/>
    <property type="match status" value="2"/>
</dbReference>
<dbReference type="PANTHER" id="PTHR10309">
    <property type="entry name" value="MANNOSE-6-PHOSPHATE ISOMERASE"/>
    <property type="match status" value="1"/>
</dbReference>
<dbReference type="Pfam" id="PF20511">
    <property type="entry name" value="PMI_typeI_cat"/>
    <property type="match status" value="1"/>
</dbReference>
<keyword evidence="6 10" id="KW-0413">Isomerase</keyword>
<dbReference type="GO" id="GO:0005829">
    <property type="term" value="C:cytosol"/>
    <property type="evidence" value="ECO:0007669"/>
    <property type="project" value="TreeGrafter"/>
</dbReference>
<keyword evidence="11" id="KW-1185">Reference proteome</keyword>
<feature type="binding site" evidence="8">
    <location>
        <position position="102"/>
    </location>
    <ligand>
        <name>Zn(2+)</name>
        <dbReference type="ChEBI" id="CHEBI:29105"/>
    </ligand>
</feature>
<evidence type="ECO:0000313" key="11">
    <source>
        <dbReference type="Proteomes" id="UP000292564"/>
    </source>
</evidence>
<dbReference type="CDD" id="cd07011">
    <property type="entry name" value="cupin_PMI_type_I_N"/>
    <property type="match status" value="1"/>
</dbReference>
<comment type="catalytic activity">
    <reaction evidence="1">
        <text>D-mannose 6-phosphate = D-fructose 6-phosphate</text>
        <dbReference type="Rhea" id="RHEA:12356"/>
        <dbReference type="ChEBI" id="CHEBI:58735"/>
        <dbReference type="ChEBI" id="CHEBI:61527"/>
        <dbReference type="EC" id="5.3.1.8"/>
    </reaction>
</comment>
<dbReference type="InterPro" id="IPR046457">
    <property type="entry name" value="PMI_typeI_cat"/>
</dbReference>
<dbReference type="GO" id="GO:0009298">
    <property type="term" value="P:GDP-mannose biosynthetic process"/>
    <property type="evidence" value="ECO:0007669"/>
    <property type="project" value="InterPro"/>
</dbReference>
<dbReference type="GO" id="GO:0004476">
    <property type="term" value="F:mannose-6-phosphate isomerase activity"/>
    <property type="evidence" value="ECO:0007669"/>
    <property type="project" value="UniProtKB-EC"/>
</dbReference>
<comment type="cofactor">
    <cofactor evidence="8">
        <name>Zn(2+)</name>
        <dbReference type="ChEBI" id="CHEBI:29105"/>
    </cofactor>
    <text evidence="8">Binds 1 zinc ion per subunit.</text>
</comment>
<evidence type="ECO:0000256" key="4">
    <source>
        <dbReference type="ARBA" id="ARBA00022723"/>
    </source>
</evidence>
<dbReference type="PIRSF" id="PIRSF001480">
    <property type="entry name" value="Mannose-6-phosphate_isomerase"/>
    <property type="match status" value="1"/>
</dbReference>
<evidence type="ECO:0000256" key="2">
    <source>
        <dbReference type="ARBA" id="ARBA00010772"/>
    </source>
</evidence>
<evidence type="ECO:0000256" key="6">
    <source>
        <dbReference type="ARBA" id="ARBA00023235"/>
    </source>
</evidence>
<evidence type="ECO:0000256" key="7">
    <source>
        <dbReference type="PIRSR" id="PIRSR001480-1"/>
    </source>
</evidence>
<evidence type="ECO:0000256" key="8">
    <source>
        <dbReference type="PIRSR" id="PIRSR001480-2"/>
    </source>
</evidence>
<evidence type="ECO:0000256" key="3">
    <source>
        <dbReference type="ARBA" id="ARBA00011956"/>
    </source>
</evidence>
<evidence type="ECO:0000256" key="1">
    <source>
        <dbReference type="ARBA" id="ARBA00000757"/>
    </source>
</evidence>
<evidence type="ECO:0000256" key="5">
    <source>
        <dbReference type="ARBA" id="ARBA00022833"/>
    </source>
</evidence>
<feature type="binding site" evidence="8">
    <location>
        <position position="135"/>
    </location>
    <ligand>
        <name>Zn(2+)</name>
        <dbReference type="ChEBI" id="CHEBI:29105"/>
    </ligand>
</feature>
<dbReference type="InterPro" id="IPR014710">
    <property type="entry name" value="RmlC-like_jellyroll"/>
</dbReference>
<proteinExistence type="inferred from homology"/>
<protein>
    <recommendedName>
        <fullName evidence="3">mannose-6-phosphate isomerase</fullName>
        <ecNumber evidence="3">5.3.1.8</ecNumber>
    </recommendedName>
</protein>
<dbReference type="InterPro" id="IPR001250">
    <property type="entry name" value="Man6P_Isoase-1"/>
</dbReference>
<dbReference type="PANTHER" id="PTHR10309:SF0">
    <property type="entry name" value="MANNOSE-6-PHOSPHATE ISOMERASE"/>
    <property type="match status" value="1"/>
</dbReference>
<dbReference type="Proteomes" id="UP000292564">
    <property type="component" value="Unassembled WGS sequence"/>
</dbReference>
<dbReference type="InterPro" id="IPR016305">
    <property type="entry name" value="Mannose-6-P_Isomerase"/>
</dbReference>
<feature type="binding site" evidence="8">
    <location>
        <position position="261"/>
    </location>
    <ligand>
        <name>Zn(2+)</name>
        <dbReference type="ChEBI" id="CHEBI:29105"/>
    </ligand>
</feature>
<organism evidence="10 11">
    <name type="scientific">Krasilnikovia cinnamomea</name>
    <dbReference type="NCBI Taxonomy" id="349313"/>
    <lineage>
        <taxon>Bacteria</taxon>
        <taxon>Bacillati</taxon>
        <taxon>Actinomycetota</taxon>
        <taxon>Actinomycetes</taxon>
        <taxon>Micromonosporales</taxon>
        <taxon>Micromonosporaceae</taxon>
        <taxon>Krasilnikovia</taxon>
    </lineage>
</organism>
<evidence type="ECO:0000313" key="10">
    <source>
        <dbReference type="EMBL" id="RZU52192.1"/>
    </source>
</evidence>
<reference evidence="10 11" key="1">
    <citation type="submission" date="2019-02" db="EMBL/GenBank/DDBJ databases">
        <title>Sequencing the genomes of 1000 actinobacteria strains.</title>
        <authorList>
            <person name="Klenk H.-P."/>
        </authorList>
    </citation>
    <scope>NUCLEOTIDE SEQUENCE [LARGE SCALE GENOMIC DNA]</scope>
    <source>
        <strain evidence="10 11">DSM 45162</strain>
    </source>
</reference>
<accession>A0A4Q7ZMG5</accession>
<dbReference type="GO" id="GO:0005975">
    <property type="term" value="P:carbohydrate metabolic process"/>
    <property type="evidence" value="ECO:0007669"/>
    <property type="project" value="InterPro"/>
</dbReference>
<feature type="active site" evidence="7">
    <location>
        <position position="280"/>
    </location>
</feature>
<comment type="caution">
    <text evidence="10">The sequence shown here is derived from an EMBL/GenBank/DDBJ whole genome shotgun (WGS) entry which is preliminary data.</text>
</comment>
<dbReference type="GO" id="GO:0008270">
    <property type="term" value="F:zinc ion binding"/>
    <property type="evidence" value="ECO:0007669"/>
    <property type="project" value="InterPro"/>
</dbReference>
<dbReference type="InterPro" id="IPR011051">
    <property type="entry name" value="RmlC_Cupin_sf"/>
</dbReference>
<sequence>MTGMRVFPLTGAIRPYAWGSHTAIAGLQGRPAPTDAPEAELWLGAHPGDPSTVTGPDGPANLASLIAADPAGQLGAQVADEFDGRLPYLMKVLAAAAPLSLQAHPDAAYAREAYARQQADPDAPRIYTDPHHKPEALVALTTFDALCGFRAPDVSAAVLEGLALPQLAPVVAALRAGTAGLRDAVQTLLTWPTDERPALIESVVSATLAAADDHPYAREFALAAGLAEHYPGDPGVLVSLLLNHVRLAPGEAIWMPAGNLHAYLAGTGVEIMAASDNVLRGGLTPKRVDVDELLRVLRFEVLADPLLPAYEVAPGLMTWRVPVREFQLYRVTLDGAPVPVPVGGPRIVLGVRGAVTVAQPVGAVAPVVLTPGTAAYAPAAVGPVTLSGVGEAFVATAAE</sequence>
<evidence type="ECO:0000259" key="9">
    <source>
        <dbReference type="Pfam" id="PF20511"/>
    </source>
</evidence>
<dbReference type="AlphaFoldDB" id="A0A4Q7ZMG5"/>
<name>A0A4Q7ZMG5_9ACTN</name>
<gene>
    <name evidence="10" type="ORF">EV385_4036</name>
</gene>
<feature type="binding site" evidence="8">
    <location>
        <position position="104"/>
    </location>
    <ligand>
        <name>Zn(2+)</name>
        <dbReference type="ChEBI" id="CHEBI:29105"/>
    </ligand>
</feature>
<dbReference type="EC" id="5.3.1.8" evidence="3"/>
<dbReference type="PRINTS" id="PR00714">
    <property type="entry name" value="MAN6PISMRASE"/>
</dbReference>
<feature type="domain" description="Phosphomannose isomerase type I catalytic" evidence="9">
    <location>
        <begin position="6"/>
        <end position="150"/>
    </location>
</feature>
<keyword evidence="5 8" id="KW-0862">Zinc</keyword>